<feature type="domain" description="Mitochondrial chaperone BCS1-like ATPase lid" evidence="3">
    <location>
        <begin position="11"/>
        <end position="70"/>
    </location>
</feature>
<organism evidence="4 5">
    <name type="scientific">Schistosoma margrebowiei</name>
    <dbReference type="NCBI Taxonomy" id="48269"/>
    <lineage>
        <taxon>Eukaryota</taxon>
        <taxon>Metazoa</taxon>
        <taxon>Spiralia</taxon>
        <taxon>Lophotrochozoa</taxon>
        <taxon>Platyhelminthes</taxon>
        <taxon>Trematoda</taxon>
        <taxon>Digenea</taxon>
        <taxon>Strigeidida</taxon>
        <taxon>Schistosomatoidea</taxon>
        <taxon>Schistosomatidae</taxon>
        <taxon>Schistosoma</taxon>
    </lineage>
</organism>
<dbReference type="Pfam" id="PF25426">
    <property type="entry name" value="AAA_lid_BCS1"/>
    <property type="match status" value="1"/>
</dbReference>
<dbReference type="GO" id="GO:0005524">
    <property type="term" value="F:ATP binding"/>
    <property type="evidence" value="ECO:0007669"/>
    <property type="project" value="UniProtKB-KW"/>
</dbReference>
<dbReference type="InterPro" id="IPR057495">
    <property type="entry name" value="AAA_lid_BCS1"/>
</dbReference>
<evidence type="ECO:0000256" key="1">
    <source>
        <dbReference type="ARBA" id="ARBA00022741"/>
    </source>
</evidence>
<accession>A0A183LIA2</accession>
<gene>
    <name evidence="4" type="ORF">SMRZ_LOCUS3527</name>
</gene>
<dbReference type="STRING" id="48269.A0A183LIA2"/>
<proteinExistence type="predicted"/>
<sequence length="77" mass="8762">MRIRVDVCDSSQLMRMFSRFYPQWTSSDINNLAQKFASLLKDTPLSSAQVQGYLLLHKDDPLKAISNINQLLSPCDS</sequence>
<evidence type="ECO:0000259" key="3">
    <source>
        <dbReference type="Pfam" id="PF25426"/>
    </source>
</evidence>
<name>A0A183LIA2_9TREM</name>
<evidence type="ECO:0000256" key="2">
    <source>
        <dbReference type="ARBA" id="ARBA00022840"/>
    </source>
</evidence>
<dbReference type="Proteomes" id="UP000277204">
    <property type="component" value="Unassembled WGS sequence"/>
</dbReference>
<reference evidence="4 5" key="1">
    <citation type="submission" date="2018-11" db="EMBL/GenBank/DDBJ databases">
        <authorList>
            <consortium name="Pathogen Informatics"/>
        </authorList>
    </citation>
    <scope>NUCLEOTIDE SEQUENCE [LARGE SCALE GENOMIC DNA]</scope>
    <source>
        <strain evidence="4 5">Zambia</strain>
    </source>
</reference>
<keyword evidence="5" id="KW-1185">Reference proteome</keyword>
<keyword evidence="2" id="KW-0067">ATP-binding</keyword>
<protein>
    <recommendedName>
        <fullName evidence="3">Mitochondrial chaperone BCS1-like ATPase lid domain-containing protein</fullName>
    </recommendedName>
</protein>
<evidence type="ECO:0000313" key="4">
    <source>
        <dbReference type="EMBL" id="VDO58353.1"/>
    </source>
</evidence>
<evidence type="ECO:0000313" key="5">
    <source>
        <dbReference type="Proteomes" id="UP000277204"/>
    </source>
</evidence>
<dbReference type="AlphaFoldDB" id="A0A183LIA2"/>
<keyword evidence="1" id="KW-0547">Nucleotide-binding</keyword>
<dbReference type="EMBL" id="UZAI01001019">
    <property type="protein sequence ID" value="VDO58353.1"/>
    <property type="molecule type" value="Genomic_DNA"/>
</dbReference>